<dbReference type="AlphaFoldDB" id="A0A233VE95"/>
<evidence type="ECO:0000256" key="6">
    <source>
        <dbReference type="HAMAP-Rule" id="MF_00337"/>
    </source>
</evidence>
<evidence type="ECO:0000313" key="8">
    <source>
        <dbReference type="Proteomes" id="UP000502899"/>
    </source>
</evidence>
<accession>A0A233VE95</accession>
<evidence type="ECO:0000256" key="5">
    <source>
        <dbReference type="ARBA" id="ARBA00022839"/>
    </source>
</evidence>
<dbReference type="SUPFAM" id="SSF116842">
    <property type="entry name" value="XseB-like"/>
    <property type="match status" value="1"/>
</dbReference>
<name>A0A233VE95_FINMA</name>
<protein>
    <recommendedName>
        <fullName evidence="6">Exodeoxyribonuclease 7 small subunit</fullName>
        <ecNumber evidence="6">3.1.11.6</ecNumber>
    </recommendedName>
    <alternativeName>
        <fullName evidence="6">Exodeoxyribonuclease VII small subunit</fullName>
        <shortName evidence="6">Exonuclease VII small subunit</shortName>
    </alternativeName>
</protein>
<evidence type="ECO:0000313" key="7">
    <source>
        <dbReference type="EMBL" id="QKH80064.1"/>
    </source>
</evidence>
<organism evidence="7 8">
    <name type="scientific">Finegoldia magna</name>
    <name type="common">Peptostreptococcus magnus</name>
    <dbReference type="NCBI Taxonomy" id="1260"/>
    <lineage>
        <taxon>Bacteria</taxon>
        <taxon>Bacillati</taxon>
        <taxon>Bacillota</taxon>
        <taxon>Tissierellia</taxon>
        <taxon>Tissierellales</taxon>
        <taxon>Peptoniphilaceae</taxon>
        <taxon>Finegoldia</taxon>
    </lineage>
</organism>
<dbReference type="RefSeq" id="WP_002839140.1">
    <property type="nucleotide sequence ID" value="NZ_CP054000.1"/>
</dbReference>
<evidence type="ECO:0000256" key="1">
    <source>
        <dbReference type="ARBA" id="ARBA00009998"/>
    </source>
</evidence>
<dbReference type="Pfam" id="PF02609">
    <property type="entry name" value="Exonuc_VII_S"/>
    <property type="match status" value="1"/>
</dbReference>
<keyword evidence="4 6" id="KW-0378">Hydrolase</keyword>
<comment type="subcellular location">
    <subcellularLocation>
        <location evidence="6">Cytoplasm</location>
    </subcellularLocation>
</comment>
<proteinExistence type="inferred from homology"/>
<dbReference type="GO" id="GO:0009318">
    <property type="term" value="C:exodeoxyribonuclease VII complex"/>
    <property type="evidence" value="ECO:0007669"/>
    <property type="project" value="UniProtKB-UniRule"/>
</dbReference>
<evidence type="ECO:0000256" key="4">
    <source>
        <dbReference type="ARBA" id="ARBA00022801"/>
    </source>
</evidence>
<comment type="function">
    <text evidence="6">Bidirectionally degrades single-stranded DNA into large acid-insoluble oligonucleotides, which are then degraded further into small acid-soluble oligonucleotides.</text>
</comment>
<dbReference type="HAMAP" id="MF_00337">
    <property type="entry name" value="Exonuc_7_S"/>
    <property type="match status" value="1"/>
</dbReference>
<sequence>MNEYREYDEGLKRLSEIVEKLEDRELSLEENIKLYEEGMKLHKRLSSILKEQEGKMTLIKDNKQEDFQINMLLSDDNE</sequence>
<gene>
    <name evidence="6 7" type="primary">xseB</name>
    <name evidence="7" type="ORF">FOC70_06775</name>
</gene>
<dbReference type="PANTHER" id="PTHR34137">
    <property type="entry name" value="EXODEOXYRIBONUCLEASE 7 SMALL SUBUNIT"/>
    <property type="match status" value="1"/>
</dbReference>
<dbReference type="InterPro" id="IPR003761">
    <property type="entry name" value="Exonuc_VII_S"/>
</dbReference>
<evidence type="ECO:0000256" key="2">
    <source>
        <dbReference type="ARBA" id="ARBA00022490"/>
    </source>
</evidence>
<keyword evidence="3 6" id="KW-0540">Nuclease</keyword>
<comment type="catalytic activity">
    <reaction evidence="6">
        <text>Exonucleolytic cleavage in either 5'- to 3'- or 3'- to 5'-direction to yield nucleoside 5'-phosphates.</text>
        <dbReference type="EC" id="3.1.11.6"/>
    </reaction>
</comment>
<dbReference type="Proteomes" id="UP000502899">
    <property type="component" value="Chromosome"/>
</dbReference>
<dbReference type="Gene3D" id="1.10.287.1040">
    <property type="entry name" value="Exonuclease VII, small subunit"/>
    <property type="match status" value="1"/>
</dbReference>
<dbReference type="NCBIfam" id="TIGR01280">
    <property type="entry name" value="xseB"/>
    <property type="match status" value="1"/>
</dbReference>
<dbReference type="InterPro" id="IPR037004">
    <property type="entry name" value="Exonuc_VII_ssu_sf"/>
</dbReference>
<keyword evidence="2 6" id="KW-0963">Cytoplasm</keyword>
<keyword evidence="5 6" id="KW-0269">Exonuclease</keyword>
<comment type="subunit">
    <text evidence="6">Heterooligomer composed of large and small subunits.</text>
</comment>
<evidence type="ECO:0000256" key="3">
    <source>
        <dbReference type="ARBA" id="ARBA00022722"/>
    </source>
</evidence>
<dbReference type="EC" id="3.1.11.6" evidence="6"/>
<dbReference type="GO" id="GO:0005829">
    <property type="term" value="C:cytosol"/>
    <property type="evidence" value="ECO:0007669"/>
    <property type="project" value="TreeGrafter"/>
</dbReference>
<dbReference type="GO" id="GO:0008855">
    <property type="term" value="F:exodeoxyribonuclease VII activity"/>
    <property type="evidence" value="ECO:0007669"/>
    <property type="project" value="UniProtKB-UniRule"/>
</dbReference>
<dbReference type="GO" id="GO:0006308">
    <property type="term" value="P:DNA catabolic process"/>
    <property type="evidence" value="ECO:0007669"/>
    <property type="project" value="UniProtKB-UniRule"/>
</dbReference>
<comment type="similarity">
    <text evidence="1 6">Belongs to the XseB family.</text>
</comment>
<reference evidence="7 8" key="1">
    <citation type="submission" date="2020-05" db="EMBL/GenBank/DDBJ databases">
        <title>FDA dAtabase for Regulatory Grade micrObial Sequences (FDA-ARGOS): Supporting development and validation of Infectious Disease Dx tests.</title>
        <authorList>
            <person name="Pederson C."/>
            <person name="Tallon L."/>
            <person name="Sadzewicz L."/>
            <person name="Zhao X."/>
            <person name="Vavikolanu K."/>
            <person name="Mehta A."/>
            <person name="Aluvathingal J."/>
            <person name="Nadendla S."/>
            <person name="Myers T."/>
            <person name="Yan Y."/>
            <person name="Sichtig H."/>
        </authorList>
    </citation>
    <scope>NUCLEOTIDE SEQUENCE [LARGE SCALE GENOMIC DNA]</scope>
    <source>
        <strain evidence="7 8">FDAARGOS_764</strain>
    </source>
</reference>
<dbReference type="EMBL" id="CP054000">
    <property type="protein sequence ID" value="QKH80064.1"/>
    <property type="molecule type" value="Genomic_DNA"/>
</dbReference>
<dbReference type="PANTHER" id="PTHR34137:SF1">
    <property type="entry name" value="EXODEOXYRIBONUCLEASE 7 SMALL SUBUNIT"/>
    <property type="match status" value="1"/>
</dbReference>